<dbReference type="PROSITE" id="PS51257">
    <property type="entry name" value="PROKAR_LIPOPROTEIN"/>
    <property type="match status" value="1"/>
</dbReference>
<evidence type="ECO:0000313" key="3">
    <source>
        <dbReference type="Proteomes" id="UP000285650"/>
    </source>
</evidence>
<evidence type="ECO:0000256" key="1">
    <source>
        <dbReference type="SAM" id="SignalP"/>
    </source>
</evidence>
<gene>
    <name evidence="2" type="ORF">DW712_17135</name>
</gene>
<accession>A0A414L5G6</accession>
<proteinExistence type="predicted"/>
<feature type="signal peptide" evidence="1">
    <location>
        <begin position="1"/>
        <end position="19"/>
    </location>
</feature>
<dbReference type="AlphaFoldDB" id="A0A414L5G6"/>
<name>A0A414L5G6_9BACE</name>
<feature type="chain" id="PRO_5019450838" description="Lipoprotein" evidence="1">
    <location>
        <begin position="20"/>
        <end position="148"/>
    </location>
</feature>
<dbReference type="RefSeq" id="WP_118223008.1">
    <property type="nucleotide sequence ID" value="NZ_JADNIJ010000013.1"/>
</dbReference>
<dbReference type="Proteomes" id="UP000285650">
    <property type="component" value="Unassembled WGS sequence"/>
</dbReference>
<evidence type="ECO:0008006" key="4">
    <source>
        <dbReference type="Google" id="ProtNLM"/>
    </source>
</evidence>
<organism evidence="2 3">
    <name type="scientific">Bacteroides intestinalis</name>
    <dbReference type="NCBI Taxonomy" id="329854"/>
    <lineage>
        <taxon>Bacteria</taxon>
        <taxon>Pseudomonadati</taxon>
        <taxon>Bacteroidota</taxon>
        <taxon>Bacteroidia</taxon>
        <taxon>Bacteroidales</taxon>
        <taxon>Bacteroidaceae</taxon>
        <taxon>Bacteroides</taxon>
    </lineage>
</organism>
<keyword evidence="1" id="KW-0732">Signal</keyword>
<evidence type="ECO:0000313" key="2">
    <source>
        <dbReference type="EMBL" id="RHE89834.1"/>
    </source>
</evidence>
<protein>
    <recommendedName>
        <fullName evidence="4">Lipoprotein</fullName>
    </recommendedName>
</protein>
<dbReference type="EMBL" id="QSKV01000012">
    <property type="protein sequence ID" value="RHE89834.1"/>
    <property type="molecule type" value="Genomic_DNA"/>
</dbReference>
<comment type="caution">
    <text evidence="2">The sequence shown here is derived from an EMBL/GenBank/DDBJ whole genome shotgun (WGS) entry which is preliminary data.</text>
</comment>
<reference evidence="2 3" key="1">
    <citation type="submission" date="2018-08" db="EMBL/GenBank/DDBJ databases">
        <title>A genome reference for cultivated species of the human gut microbiota.</title>
        <authorList>
            <person name="Zou Y."/>
            <person name="Xue W."/>
            <person name="Luo G."/>
        </authorList>
    </citation>
    <scope>NUCLEOTIDE SEQUENCE [LARGE SCALE GENOMIC DNA]</scope>
    <source>
        <strain evidence="2 3">AM27-17</strain>
    </source>
</reference>
<sequence>MKAGKIGWMLLLVAGIVLAGCGNSKNKKNEDNMVGNDKDEYGCIASAGYIWSEVQKDCIRLWEKGVRMESVADKENTAYIVFAPDSLQVELFFSGDQPNEILDRRSLPGGDYAWNVEDDDTKNVRQENGKWTISQRGNLIYQQVDEAK</sequence>